<reference evidence="1 2" key="1">
    <citation type="submission" date="2024-08" db="EMBL/GenBank/DDBJ databases">
        <authorList>
            <person name="Cucini C."/>
            <person name="Frati F."/>
        </authorList>
    </citation>
    <scope>NUCLEOTIDE SEQUENCE [LARGE SCALE GENOMIC DNA]</scope>
</reference>
<name>A0ABP1QQT6_9HEXA</name>
<evidence type="ECO:0000313" key="1">
    <source>
        <dbReference type="EMBL" id="CAL8110413.1"/>
    </source>
</evidence>
<gene>
    <name evidence="1" type="ORF">ODALV1_LOCUS14227</name>
</gene>
<dbReference type="EMBL" id="CAXLJM020000045">
    <property type="protein sequence ID" value="CAL8110413.1"/>
    <property type="molecule type" value="Genomic_DNA"/>
</dbReference>
<accession>A0ABP1QQT6</accession>
<protein>
    <submittedName>
        <fullName evidence="1">Uncharacterized protein</fullName>
    </submittedName>
</protein>
<evidence type="ECO:0000313" key="2">
    <source>
        <dbReference type="Proteomes" id="UP001642540"/>
    </source>
</evidence>
<sequence length="353" mass="40962">MASIQADNYRQHLSSLTSHMRKFERPTPHGYDIFATTYISSDIPWNKILSDETDSYTAESLPFITKFEVEQLTCQEQERKLRGESERKRELLSSTGLIIGSLKSVSGVLESFEDKLHLAHLYLKAMQYSEVNKALTLDGKYPKPDSQAIRSTFSKEHQAAAAAVASRKNKEDREISRRKHAETLLQHYERQLVPIPQLMHTSESNRRMASSETQQALRSNTIIKEALGSPSTPKELQLIKEPWQFKAGLERTRIQPSLQRKFPWKKNIYPPKSKEERIAELRKRIPPLRSEHLQTDQLPGLWEPELMCESFQTFQAEIQEKIEDWSTAEGDWWKLFYSNKKCSDWLKAIPDSL</sequence>
<keyword evidence="2" id="KW-1185">Reference proteome</keyword>
<dbReference type="Proteomes" id="UP001642540">
    <property type="component" value="Unassembled WGS sequence"/>
</dbReference>
<organism evidence="1 2">
    <name type="scientific">Orchesella dallaii</name>
    <dbReference type="NCBI Taxonomy" id="48710"/>
    <lineage>
        <taxon>Eukaryota</taxon>
        <taxon>Metazoa</taxon>
        <taxon>Ecdysozoa</taxon>
        <taxon>Arthropoda</taxon>
        <taxon>Hexapoda</taxon>
        <taxon>Collembola</taxon>
        <taxon>Entomobryomorpha</taxon>
        <taxon>Entomobryoidea</taxon>
        <taxon>Orchesellidae</taxon>
        <taxon>Orchesellinae</taxon>
        <taxon>Orchesella</taxon>
    </lineage>
</organism>
<proteinExistence type="predicted"/>
<comment type="caution">
    <text evidence="1">The sequence shown here is derived from an EMBL/GenBank/DDBJ whole genome shotgun (WGS) entry which is preliminary data.</text>
</comment>